<evidence type="ECO:0000259" key="3">
    <source>
        <dbReference type="Pfam" id="PF00501"/>
    </source>
</evidence>
<dbReference type="Gene3D" id="3.40.50.12780">
    <property type="entry name" value="N-terminal domain of ligase-like"/>
    <property type="match status" value="1"/>
</dbReference>
<dbReference type="InterPro" id="IPR000873">
    <property type="entry name" value="AMP-dep_synth/lig_dom"/>
</dbReference>
<evidence type="ECO:0000259" key="4">
    <source>
        <dbReference type="Pfam" id="PF13193"/>
    </source>
</evidence>
<accession>A0A0D0DGU5</accession>
<dbReference type="Gene3D" id="3.30.300.30">
    <property type="match status" value="1"/>
</dbReference>
<dbReference type="Pfam" id="PF00501">
    <property type="entry name" value="AMP-binding"/>
    <property type="match status" value="1"/>
</dbReference>
<dbReference type="InterPro" id="IPR042099">
    <property type="entry name" value="ANL_N_sf"/>
</dbReference>
<keyword evidence="6" id="KW-1185">Reference proteome</keyword>
<evidence type="ECO:0000313" key="6">
    <source>
        <dbReference type="Proteomes" id="UP000054538"/>
    </source>
</evidence>
<dbReference type="FunCoup" id="A0A0D0DGU5">
    <property type="interactions" value="321"/>
</dbReference>
<reference evidence="5 6" key="1">
    <citation type="submission" date="2014-04" db="EMBL/GenBank/DDBJ databases">
        <authorList>
            <consortium name="DOE Joint Genome Institute"/>
            <person name="Kuo A."/>
            <person name="Kohler A."/>
            <person name="Jargeat P."/>
            <person name="Nagy L.G."/>
            <person name="Floudas D."/>
            <person name="Copeland A."/>
            <person name="Barry K.W."/>
            <person name="Cichocki N."/>
            <person name="Veneault-Fourrey C."/>
            <person name="LaButti K."/>
            <person name="Lindquist E.A."/>
            <person name="Lipzen A."/>
            <person name="Lundell T."/>
            <person name="Morin E."/>
            <person name="Murat C."/>
            <person name="Sun H."/>
            <person name="Tunlid A."/>
            <person name="Henrissat B."/>
            <person name="Grigoriev I.V."/>
            <person name="Hibbett D.S."/>
            <person name="Martin F."/>
            <person name="Nordberg H.P."/>
            <person name="Cantor M.N."/>
            <person name="Hua S.X."/>
        </authorList>
    </citation>
    <scope>NUCLEOTIDE SEQUENCE [LARGE SCALE GENOMIC DNA]</scope>
    <source>
        <strain evidence="5 6">Ve08.2h10</strain>
    </source>
</reference>
<dbReference type="GO" id="GO:0016405">
    <property type="term" value="F:CoA-ligase activity"/>
    <property type="evidence" value="ECO:0007669"/>
    <property type="project" value="TreeGrafter"/>
</dbReference>
<dbReference type="InParanoid" id="A0A0D0DGU5"/>
<dbReference type="STRING" id="930991.A0A0D0DGU5"/>
<keyword evidence="2" id="KW-0436">Ligase</keyword>
<reference evidence="6" key="2">
    <citation type="submission" date="2015-01" db="EMBL/GenBank/DDBJ databases">
        <title>Evolutionary Origins and Diversification of the Mycorrhizal Mutualists.</title>
        <authorList>
            <consortium name="DOE Joint Genome Institute"/>
            <consortium name="Mycorrhizal Genomics Consortium"/>
            <person name="Kohler A."/>
            <person name="Kuo A."/>
            <person name="Nagy L.G."/>
            <person name="Floudas D."/>
            <person name="Copeland A."/>
            <person name="Barry K.W."/>
            <person name="Cichocki N."/>
            <person name="Veneault-Fourrey C."/>
            <person name="LaButti K."/>
            <person name="Lindquist E.A."/>
            <person name="Lipzen A."/>
            <person name="Lundell T."/>
            <person name="Morin E."/>
            <person name="Murat C."/>
            <person name="Riley R."/>
            <person name="Ohm R."/>
            <person name="Sun H."/>
            <person name="Tunlid A."/>
            <person name="Henrissat B."/>
            <person name="Grigoriev I.V."/>
            <person name="Hibbett D.S."/>
            <person name="Martin F."/>
        </authorList>
    </citation>
    <scope>NUCLEOTIDE SEQUENCE [LARGE SCALE GENOMIC DNA]</scope>
    <source>
        <strain evidence="6">Ve08.2h10</strain>
    </source>
</reference>
<dbReference type="HOGENOM" id="CLU_000022_59_2_1"/>
<name>A0A0D0DGU5_9AGAM</name>
<dbReference type="AlphaFoldDB" id="A0A0D0DGU5"/>
<dbReference type="OrthoDB" id="1898221at2759"/>
<organism evidence="5 6">
    <name type="scientific">Paxillus rubicundulus Ve08.2h10</name>
    <dbReference type="NCBI Taxonomy" id="930991"/>
    <lineage>
        <taxon>Eukaryota</taxon>
        <taxon>Fungi</taxon>
        <taxon>Dikarya</taxon>
        <taxon>Basidiomycota</taxon>
        <taxon>Agaricomycotina</taxon>
        <taxon>Agaricomycetes</taxon>
        <taxon>Agaricomycetidae</taxon>
        <taxon>Boletales</taxon>
        <taxon>Paxilineae</taxon>
        <taxon>Paxillaceae</taxon>
        <taxon>Paxillus</taxon>
    </lineage>
</organism>
<dbReference type="Proteomes" id="UP000054538">
    <property type="component" value="Unassembled WGS sequence"/>
</dbReference>
<dbReference type="InterPro" id="IPR045851">
    <property type="entry name" value="AMP-bd_C_sf"/>
</dbReference>
<protein>
    <recommendedName>
        <fullName evidence="7">4-coumarate--CoA ligase</fullName>
    </recommendedName>
</protein>
<dbReference type="PANTHER" id="PTHR24096">
    <property type="entry name" value="LONG-CHAIN-FATTY-ACID--COA LIGASE"/>
    <property type="match status" value="1"/>
</dbReference>
<evidence type="ECO:0000256" key="2">
    <source>
        <dbReference type="ARBA" id="ARBA00022598"/>
    </source>
</evidence>
<dbReference type="InterPro" id="IPR025110">
    <property type="entry name" value="AMP-bd_C"/>
</dbReference>
<dbReference type="InterPro" id="IPR020845">
    <property type="entry name" value="AMP-binding_CS"/>
</dbReference>
<dbReference type="PROSITE" id="PS00455">
    <property type="entry name" value="AMP_BINDING"/>
    <property type="match status" value="1"/>
</dbReference>
<feature type="domain" description="AMP-dependent synthetase/ligase" evidence="3">
    <location>
        <begin position="44"/>
        <end position="443"/>
    </location>
</feature>
<dbReference type="EMBL" id="KN824944">
    <property type="protein sequence ID" value="KIK97257.1"/>
    <property type="molecule type" value="Genomic_DNA"/>
</dbReference>
<comment type="similarity">
    <text evidence="1">Belongs to the ATP-dependent AMP-binding enzyme family.</text>
</comment>
<sequence>MSEEIFTSPYGSVPLFRRSIFTHLLGTSSTASDLVGGFPAASPAFIDAATGTIISRGALRSYALQFAHSLHNLPAPLTHAKGASATPTILIFSPNSIVWPIIIHGATAAGFRATLANSAYTSTELAHQYADAGAHLIFVHPTLAGVVRKMLQSCGFCEGEIRSRVVLATSGWLNGASDPESQELSNLTRLESLLGRGELASEVSFDGERSHETLYLCYSSGTTGKPKGVETTHYNLTSLIEMLRPAWPNTNPCLTPSLPEGREGYQPDVFFGPLPYFHIYGAIKLLHFPLSLGTPTVITSGFDPVRFCEAVERYKATIVLVVPPMFVVFARHNAIEKFNMTSMRMLFSGAAPLGPELVATVRSRLRGVGAEVLALQAYGLTETSPTMTLLPLEYAHTHIGSVGLLLPNLEVRLVREEAGEVITQIEGAGEVWVRGPTVMKGYFNNPSATASSITPDGWFKTGDIAIRDAAGFFTIVDRRKELIKYKVGLPNQSLVVSRYSLGYCTVPPAELEAVLLQHPDIADAAVIGIYSKEEATELPRAYLVPARPISDQECASFAVGVQGWVADRVAAHKRLRGGVILIDQIPKRPVVASGKILRRELRERAKGEVGHGQVVPKAKL</sequence>
<evidence type="ECO:0008006" key="7">
    <source>
        <dbReference type="Google" id="ProtNLM"/>
    </source>
</evidence>
<feature type="domain" description="AMP-binding enzyme C-terminal" evidence="4">
    <location>
        <begin position="510"/>
        <end position="587"/>
    </location>
</feature>
<dbReference type="PANTHER" id="PTHR24096:SF149">
    <property type="entry name" value="AMP-BINDING DOMAIN-CONTAINING PROTEIN-RELATED"/>
    <property type="match status" value="1"/>
</dbReference>
<evidence type="ECO:0000256" key="1">
    <source>
        <dbReference type="ARBA" id="ARBA00006432"/>
    </source>
</evidence>
<proteinExistence type="inferred from homology"/>
<dbReference type="SUPFAM" id="SSF56801">
    <property type="entry name" value="Acetyl-CoA synthetase-like"/>
    <property type="match status" value="1"/>
</dbReference>
<evidence type="ECO:0000313" key="5">
    <source>
        <dbReference type="EMBL" id="KIK97257.1"/>
    </source>
</evidence>
<gene>
    <name evidence="5" type="ORF">PAXRUDRAFT_136644</name>
</gene>
<dbReference type="Pfam" id="PF13193">
    <property type="entry name" value="AMP-binding_C"/>
    <property type="match status" value="1"/>
</dbReference>